<feature type="signal peptide" evidence="7">
    <location>
        <begin position="1"/>
        <end position="19"/>
    </location>
</feature>
<dbReference type="RefSeq" id="WP_011946006.1">
    <property type="nucleotide sequence ID" value="NZ_BAZA01000224.1"/>
</dbReference>
<evidence type="ECO:0000256" key="2">
    <source>
        <dbReference type="ARBA" id="ARBA00010474"/>
    </source>
</evidence>
<dbReference type="InterPro" id="IPR041231">
    <property type="entry name" value="FlgA_N"/>
</dbReference>
<protein>
    <recommendedName>
        <fullName evidence="3 7">Flagella basal body P-ring formation protein FlgA</fullName>
    </recommendedName>
</protein>
<dbReference type="SMART" id="SM00858">
    <property type="entry name" value="SAF"/>
    <property type="match status" value="1"/>
</dbReference>
<dbReference type="Pfam" id="PF17656">
    <property type="entry name" value="ChapFlgA_N"/>
    <property type="match status" value="1"/>
</dbReference>
<dbReference type="InterPro" id="IPR013974">
    <property type="entry name" value="SAF"/>
</dbReference>
<reference evidence="9" key="3">
    <citation type="submission" date="2019-09" db="EMBL/GenBank/DDBJ databases">
        <authorList>
            <consortium name="NCBI Pathogen Detection Project"/>
        </authorList>
    </citation>
    <scope>NUCLEOTIDE SEQUENCE</scope>
    <source>
        <strain evidence="9">CL18-200174</strain>
    </source>
</reference>
<reference evidence="9" key="1">
    <citation type="journal article" date="2018" name="Genome Biol.">
        <title>SKESA: strategic k-mer extension for scrupulous assemblies.</title>
        <authorList>
            <person name="Souvorov A."/>
            <person name="Agarwala R."/>
            <person name="Lipman D.J."/>
        </authorList>
    </citation>
    <scope>NUCLEOTIDE SEQUENCE</scope>
    <source>
        <strain evidence="9">CL18-200174</strain>
    </source>
</reference>
<dbReference type="Proteomes" id="UP000254631">
    <property type="component" value="Unassembled WGS sequence"/>
</dbReference>
<accession>A0A131L5M0</accession>
<feature type="domain" description="SAF" evidence="8">
    <location>
        <begin position="108"/>
        <end position="170"/>
    </location>
</feature>
<dbReference type="EMBL" id="UGOL01000001">
    <property type="protein sequence ID" value="STX79079.1"/>
    <property type="molecule type" value="Genomic_DNA"/>
</dbReference>
<evidence type="ECO:0000256" key="6">
    <source>
        <dbReference type="ARBA" id="ARBA00025643"/>
    </source>
</evidence>
<comment type="subcellular location">
    <subcellularLocation>
        <location evidence="1 7">Periplasm</location>
    </subcellularLocation>
</comment>
<keyword evidence="9" id="KW-0969">Cilium</keyword>
<dbReference type="Gene3D" id="2.30.30.760">
    <property type="match status" value="1"/>
</dbReference>
<dbReference type="EMBL" id="JAPXIC010000014">
    <property type="protein sequence ID" value="MCZ4718198.1"/>
    <property type="molecule type" value="Genomic_DNA"/>
</dbReference>
<evidence type="ECO:0000313" key="13">
    <source>
        <dbReference type="Proteomes" id="UP000863577"/>
    </source>
</evidence>
<evidence type="ECO:0000256" key="1">
    <source>
        <dbReference type="ARBA" id="ARBA00004418"/>
    </source>
</evidence>
<keyword evidence="9" id="KW-0966">Cell projection</keyword>
<keyword evidence="4 7" id="KW-0732">Signal</keyword>
<dbReference type="Proteomes" id="UP001071279">
    <property type="component" value="Unassembled WGS sequence"/>
</dbReference>
<dbReference type="NCBIfam" id="TIGR03170">
    <property type="entry name" value="flgA_cterm"/>
    <property type="match status" value="1"/>
</dbReference>
<feature type="chain" id="PRO_5014203817" description="Flagella basal body P-ring formation protein FlgA" evidence="7">
    <location>
        <begin position="20"/>
        <end position="233"/>
    </location>
</feature>
<keyword evidence="5 7" id="KW-0574">Periplasm</keyword>
<proteinExistence type="inferred from homology"/>
<evidence type="ECO:0000313" key="11">
    <source>
        <dbReference type="EMBL" id="STX79079.1"/>
    </source>
</evidence>
<evidence type="ECO:0000256" key="5">
    <source>
        <dbReference type="ARBA" id="ARBA00022764"/>
    </source>
</evidence>
<dbReference type="GO" id="GO:0044780">
    <property type="term" value="P:bacterial-type flagellum assembly"/>
    <property type="evidence" value="ECO:0007669"/>
    <property type="project" value="InterPro"/>
</dbReference>
<reference evidence="10" key="4">
    <citation type="submission" date="2022-12" db="EMBL/GenBank/DDBJ databases">
        <title>Comparative genomics of Legionella pneumophila isolates from the West Bank and Germany support molecular epidemiology of Legionnaires disease.</title>
        <authorList>
            <person name="Zayed A.R."/>
            <person name="Bitar D.M."/>
            <person name="Steinert M."/>
            <person name="Lueck C."/>
            <person name="Brettar I."/>
            <person name="Hoefle M.G."/>
            <person name="Bunk B."/>
        </authorList>
    </citation>
    <scope>NUCLEOTIDE SEQUENCE</scope>
    <source>
        <strain evidence="10">H23</strain>
    </source>
</reference>
<comment type="similarity">
    <text evidence="2 7">Belongs to the FlgA family.</text>
</comment>
<name>A0A131L5M0_LEGPN</name>
<dbReference type="Gene3D" id="3.90.1210.10">
    <property type="entry name" value="Antifreeze-like/N-acetylneuraminic acid synthase C-terminal domain"/>
    <property type="match status" value="1"/>
</dbReference>
<keyword evidence="9" id="KW-0282">Flagellum</keyword>
<gene>
    <name evidence="9" type="primary">flgA</name>
    <name evidence="9" type="ORF">JBK99_10040</name>
    <name evidence="11" type="ORF">NCTC12000_01067</name>
    <name evidence="10" type="ORF">O6C86_03075</name>
</gene>
<evidence type="ECO:0000313" key="9">
    <source>
        <dbReference type="EMBL" id="HAU2396664.1"/>
    </source>
</evidence>
<dbReference type="PANTHER" id="PTHR36307:SF1">
    <property type="entry name" value="FLAGELLA BASAL BODY P-RING FORMATION PROTEIN FLGA"/>
    <property type="match status" value="1"/>
</dbReference>
<dbReference type="InterPro" id="IPR039246">
    <property type="entry name" value="Flagellar_FlgA"/>
</dbReference>
<evidence type="ECO:0000313" key="10">
    <source>
        <dbReference type="EMBL" id="MCZ4718198.1"/>
    </source>
</evidence>
<comment type="function">
    <text evidence="6 7">Involved in the assembly process of the P-ring formation. It may associate with FlgF on the rod constituting a structure essential for the P-ring assembly or may act as a modulator protein for the P-ring assembly.</text>
</comment>
<keyword evidence="7" id="KW-1005">Bacterial flagellum biogenesis</keyword>
<evidence type="ECO:0000256" key="7">
    <source>
        <dbReference type="RuleBase" id="RU362063"/>
    </source>
</evidence>
<evidence type="ECO:0000313" key="12">
    <source>
        <dbReference type="Proteomes" id="UP000254631"/>
    </source>
</evidence>
<dbReference type="Proteomes" id="UP000863577">
    <property type="component" value="Unassembled WGS sequence"/>
</dbReference>
<dbReference type="InterPro" id="IPR017585">
    <property type="entry name" value="SAF_FlgA"/>
</dbReference>
<reference evidence="11 12" key="2">
    <citation type="submission" date="2018-06" db="EMBL/GenBank/DDBJ databases">
        <authorList>
            <consortium name="Pathogen Informatics"/>
            <person name="Doyle S."/>
        </authorList>
    </citation>
    <scope>NUCLEOTIDE SEQUENCE [LARGE SCALE GENOMIC DNA]</scope>
    <source>
        <strain evidence="11 12">NCTC12000</strain>
    </source>
</reference>
<evidence type="ECO:0000256" key="3">
    <source>
        <dbReference type="ARBA" id="ARBA00014754"/>
    </source>
</evidence>
<dbReference type="GO" id="GO:0042597">
    <property type="term" value="C:periplasmic space"/>
    <property type="evidence" value="ECO:0007669"/>
    <property type="project" value="UniProtKB-SubCell"/>
</dbReference>
<dbReference type="PANTHER" id="PTHR36307">
    <property type="entry name" value="FLAGELLA BASAL BODY P-RING FORMATION PROTEIN FLGA"/>
    <property type="match status" value="1"/>
</dbReference>
<evidence type="ECO:0000259" key="8">
    <source>
        <dbReference type="SMART" id="SM00858"/>
    </source>
</evidence>
<evidence type="ECO:0000256" key="4">
    <source>
        <dbReference type="ARBA" id="ARBA00022729"/>
    </source>
</evidence>
<dbReference type="Pfam" id="PF13144">
    <property type="entry name" value="ChapFlgA"/>
    <property type="match status" value="1"/>
</dbReference>
<dbReference type="AlphaFoldDB" id="A0A131L5M0"/>
<organism evidence="9 13">
    <name type="scientific">Legionella pneumophila</name>
    <dbReference type="NCBI Taxonomy" id="446"/>
    <lineage>
        <taxon>Bacteria</taxon>
        <taxon>Pseudomonadati</taxon>
        <taxon>Pseudomonadota</taxon>
        <taxon>Gammaproteobacteria</taxon>
        <taxon>Legionellales</taxon>
        <taxon>Legionellaceae</taxon>
        <taxon>Legionella</taxon>
    </lineage>
</organism>
<dbReference type="EMBL" id="DACWOD010000007">
    <property type="protein sequence ID" value="HAU2396664.1"/>
    <property type="molecule type" value="Genomic_DNA"/>
</dbReference>
<dbReference type="CDD" id="cd11614">
    <property type="entry name" value="SAF_CpaB_FlgA_like"/>
    <property type="match status" value="1"/>
</dbReference>
<sequence>MKKCILSFFLFFASTSLFSESSQSLELLKNKIEQYALNELSNYTEGKIQVTADNIDPRLNLKVCDDNKLEVFNPYQTPMLNTSTMGIKCLEENNHWTLYIPVKITIFKSVLVAKRALLKGTKISNSDIYQTELDVQKLKQGYFTDSKELIGLVCKHDITPNSPLNPFNIELAKLVHKGEQVSIIAAHDNLTVSMDGIAMDEGALGDSVKVKNLSSKRIIEAQVTGKKTVKVIF</sequence>
<dbReference type="OMA" id="DWKVYVP"/>